<sequence>MTRTRILGGTAWLGREIVRQLIARGEQVTRLARGEAGDFADGVTSIRSDRRAPGAYDRVAETRWDRVIELSYDAELVAGALA</sequence>
<evidence type="ECO:0000313" key="1">
    <source>
        <dbReference type="EMBL" id="TFB73760.1"/>
    </source>
</evidence>
<dbReference type="SUPFAM" id="SSF51735">
    <property type="entry name" value="NAD(P)-binding Rossmann-fold domains"/>
    <property type="match status" value="1"/>
</dbReference>
<comment type="caution">
    <text evidence="1">The sequence shown here is derived from an EMBL/GenBank/DDBJ whole genome shotgun (WGS) entry which is preliminary data.</text>
</comment>
<dbReference type="OrthoDB" id="7941246at2"/>
<name>A0A4V6QG98_9MICO</name>
<protein>
    <recommendedName>
        <fullName evidence="3">NAD-dependent epimerase/dehydratase family protein</fullName>
    </recommendedName>
</protein>
<dbReference type="InterPro" id="IPR036291">
    <property type="entry name" value="NAD(P)-bd_dom_sf"/>
</dbReference>
<organism evidence="1 2">
    <name type="scientific">Cryobacterium glaciale</name>
    <dbReference type="NCBI Taxonomy" id="1259145"/>
    <lineage>
        <taxon>Bacteria</taxon>
        <taxon>Bacillati</taxon>
        <taxon>Actinomycetota</taxon>
        <taxon>Actinomycetes</taxon>
        <taxon>Micrococcales</taxon>
        <taxon>Microbacteriaceae</taxon>
        <taxon>Cryobacterium</taxon>
    </lineage>
</organism>
<dbReference type="AlphaFoldDB" id="A0A4V6QG98"/>
<gene>
    <name evidence="1" type="ORF">E3O06_08005</name>
</gene>
<dbReference type="RefSeq" id="WP_134502520.1">
    <property type="nucleotide sequence ID" value="NZ_SOEY01000016.1"/>
</dbReference>
<dbReference type="Proteomes" id="UP000298173">
    <property type="component" value="Unassembled WGS sequence"/>
</dbReference>
<dbReference type="EMBL" id="SOEY01000016">
    <property type="protein sequence ID" value="TFB73760.1"/>
    <property type="molecule type" value="Genomic_DNA"/>
</dbReference>
<accession>A0A4V6QG98</accession>
<evidence type="ECO:0000313" key="2">
    <source>
        <dbReference type="Proteomes" id="UP000298173"/>
    </source>
</evidence>
<proteinExistence type="predicted"/>
<dbReference type="Gene3D" id="3.40.50.720">
    <property type="entry name" value="NAD(P)-binding Rossmann-like Domain"/>
    <property type="match status" value="1"/>
</dbReference>
<evidence type="ECO:0008006" key="3">
    <source>
        <dbReference type="Google" id="ProtNLM"/>
    </source>
</evidence>
<reference evidence="1 2" key="1">
    <citation type="submission" date="2019-03" db="EMBL/GenBank/DDBJ databases">
        <title>Genomics of glacier-inhabiting Cryobacterium strains.</title>
        <authorList>
            <person name="Liu Q."/>
            <person name="Xin Y.-H."/>
        </authorList>
    </citation>
    <scope>NUCLEOTIDE SEQUENCE [LARGE SCALE GENOMIC DNA]</scope>
    <source>
        <strain evidence="1 2">HLT2-23</strain>
    </source>
</reference>
<keyword evidence="2" id="KW-1185">Reference proteome</keyword>